<feature type="binding site" evidence="9">
    <location>
        <begin position="547"/>
        <end position="550"/>
    </location>
    <ligand>
        <name>FAD</name>
        <dbReference type="ChEBI" id="CHEBI:57692"/>
    </ligand>
</feature>
<keyword evidence="6 9" id="KW-0274">FAD</keyword>
<comment type="similarity">
    <text evidence="9">In the C-terminal section; belongs to the flavoprotein pyridine nucleotide cytochrome reductase family.</text>
</comment>
<organism evidence="12 13">
    <name type="scientific">Neoarthrinium moseri</name>
    <dbReference type="NCBI Taxonomy" id="1658444"/>
    <lineage>
        <taxon>Eukaryota</taxon>
        <taxon>Fungi</taxon>
        <taxon>Dikarya</taxon>
        <taxon>Ascomycota</taxon>
        <taxon>Pezizomycotina</taxon>
        <taxon>Sordariomycetes</taxon>
        <taxon>Xylariomycetidae</taxon>
        <taxon>Amphisphaeriales</taxon>
        <taxon>Apiosporaceae</taxon>
        <taxon>Neoarthrinium</taxon>
    </lineage>
</organism>
<feature type="binding site" evidence="9">
    <location>
        <position position="476"/>
    </location>
    <ligand>
        <name>FAD</name>
        <dbReference type="ChEBI" id="CHEBI:57692"/>
    </ligand>
</feature>
<proteinExistence type="inferred from homology"/>
<dbReference type="PROSITE" id="PS51384">
    <property type="entry name" value="FAD_FR"/>
    <property type="match status" value="1"/>
</dbReference>
<comment type="cofactor">
    <cofactor evidence="2 9">
        <name>FAD</name>
        <dbReference type="ChEBI" id="CHEBI:57692"/>
    </cofactor>
</comment>
<feature type="binding site" evidence="9">
    <location>
        <position position="716"/>
    </location>
    <ligand>
        <name>FAD</name>
        <dbReference type="ChEBI" id="CHEBI:57692"/>
    </ligand>
</feature>
<dbReference type="FunFam" id="1.20.990.10:FF:000013">
    <property type="entry name" value="NADPH-dependent diflavin oxidoreductase 1"/>
    <property type="match status" value="1"/>
</dbReference>
<dbReference type="PRINTS" id="PR00371">
    <property type="entry name" value="FPNCR"/>
</dbReference>
<dbReference type="InterPro" id="IPR001433">
    <property type="entry name" value="OxRdtase_FAD/NAD-bd"/>
</dbReference>
<feature type="binding site" evidence="9">
    <location>
        <begin position="506"/>
        <end position="509"/>
    </location>
    <ligand>
        <name>FAD</name>
        <dbReference type="ChEBI" id="CHEBI:57692"/>
    </ligand>
</feature>
<feature type="binding site" evidence="9">
    <location>
        <begin position="648"/>
        <end position="652"/>
    </location>
    <ligand>
        <name>NADP(+)</name>
        <dbReference type="ChEBI" id="CHEBI:58349"/>
    </ligand>
</feature>
<feature type="binding site" evidence="9">
    <location>
        <begin position="26"/>
        <end position="31"/>
    </location>
    <ligand>
        <name>FMN</name>
        <dbReference type="ChEBI" id="CHEBI:58210"/>
    </ligand>
</feature>
<reference evidence="12" key="1">
    <citation type="submission" date="2021-03" db="EMBL/GenBank/DDBJ databases">
        <title>Revisited historic fungal species revealed as producer of novel bioactive compounds through whole genome sequencing and comparative genomics.</title>
        <authorList>
            <person name="Vignolle G.A."/>
            <person name="Hochenegger N."/>
            <person name="Mach R.L."/>
            <person name="Mach-Aigner A.R."/>
            <person name="Javad Rahimi M."/>
            <person name="Salim K.A."/>
            <person name="Chan C.M."/>
            <person name="Lim L.B.L."/>
            <person name="Cai F."/>
            <person name="Druzhinina I.S."/>
            <person name="U'Ren J.M."/>
            <person name="Derntl C."/>
        </authorList>
    </citation>
    <scope>NUCLEOTIDE SEQUENCE</scope>
    <source>
        <strain evidence="12">TUCIM 5799</strain>
    </source>
</reference>
<dbReference type="InterPro" id="IPR001094">
    <property type="entry name" value="Flavdoxin-like"/>
</dbReference>
<evidence type="ECO:0000256" key="8">
    <source>
        <dbReference type="ARBA" id="ARBA00023002"/>
    </source>
</evidence>
<feature type="domain" description="FAD-binding FR-type" evidence="11">
    <location>
        <begin position="300"/>
        <end position="575"/>
    </location>
</feature>
<evidence type="ECO:0000256" key="5">
    <source>
        <dbReference type="ARBA" id="ARBA00022643"/>
    </source>
</evidence>
<evidence type="ECO:0000256" key="6">
    <source>
        <dbReference type="ARBA" id="ARBA00022827"/>
    </source>
</evidence>
<comment type="function">
    <text evidence="9">NADPH-dependent reductase which is a central component of the cytosolic iron-sulfur (Fe-S) protein assembly (CIA) machinery. Transfers electrons from NADPH via its FAD and FMN prosthetic groups to the [2Fe-2S] cluster of DRE2, another key component of the CIA machinery. In turn, this reduced cluster provides electrons for assembly of cytosolic iron-sulfur cluster proteins. Positively controls H(2)O(2)-induced cell death.</text>
</comment>
<keyword evidence="5 9" id="KW-0288">FMN</keyword>
<dbReference type="GO" id="GO:0050660">
    <property type="term" value="F:flavin adenine dinucleotide binding"/>
    <property type="evidence" value="ECO:0007669"/>
    <property type="project" value="UniProtKB-UniRule"/>
</dbReference>
<comment type="similarity">
    <text evidence="9">Belongs to the NADPH-dependent diflavin oxidoreductase NDOR1 family.</text>
</comment>
<evidence type="ECO:0000256" key="2">
    <source>
        <dbReference type="ARBA" id="ARBA00001974"/>
    </source>
</evidence>
<keyword evidence="9" id="KW-0496">Mitochondrion</keyword>
<dbReference type="InterPro" id="IPR003097">
    <property type="entry name" value="CysJ-like_FAD-binding"/>
</dbReference>
<comment type="similarity">
    <text evidence="9">In the N-terminal section; belongs to the flavodoxin family.</text>
</comment>
<feature type="binding site" evidence="9">
    <location>
        <position position="590"/>
    </location>
    <ligand>
        <name>NADP(+)</name>
        <dbReference type="ChEBI" id="CHEBI:58349"/>
    </ligand>
</feature>
<dbReference type="GO" id="GO:0050661">
    <property type="term" value="F:NADP binding"/>
    <property type="evidence" value="ECO:0007669"/>
    <property type="project" value="UniProtKB-UniRule"/>
</dbReference>
<gene>
    <name evidence="9" type="primary">TAH18</name>
    <name evidence="12" type="ORF">JX265_011134</name>
</gene>
<dbReference type="Pfam" id="PF00258">
    <property type="entry name" value="Flavodoxin_1"/>
    <property type="match status" value="1"/>
</dbReference>
<dbReference type="GO" id="GO:0160246">
    <property type="term" value="F:NADPH-iron-sulfur [2Fe-2S] protein oxidoreductase activity"/>
    <property type="evidence" value="ECO:0007669"/>
    <property type="project" value="InterPro"/>
</dbReference>
<dbReference type="Pfam" id="PF00175">
    <property type="entry name" value="NAD_binding_1"/>
    <property type="match status" value="1"/>
</dbReference>
<dbReference type="InterPro" id="IPR023173">
    <property type="entry name" value="NADPH_Cyt_P450_Rdtase_alpha"/>
</dbReference>
<dbReference type="GO" id="GO:0005829">
    <property type="term" value="C:cytosol"/>
    <property type="evidence" value="ECO:0007669"/>
    <property type="project" value="TreeGrafter"/>
</dbReference>
<keyword evidence="7 9" id="KW-0521">NADP</keyword>
<dbReference type="Pfam" id="PF00667">
    <property type="entry name" value="FAD_binding_1"/>
    <property type="match status" value="1"/>
</dbReference>
<keyword evidence="13" id="KW-1185">Reference proteome</keyword>
<evidence type="ECO:0000313" key="12">
    <source>
        <dbReference type="EMBL" id="KAI1857719.1"/>
    </source>
</evidence>
<feature type="binding site" evidence="9">
    <location>
        <begin position="73"/>
        <end position="76"/>
    </location>
    <ligand>
        <name>FMN</name>
        <dbReference type="ChEBI" id="CHEBI:58210"/>
    </ligand>
</feature>
<dbReference type="SUPFAM" id="SSF52218">
    <property type="entry name" value="Flavoproteins"/>
    <property type="match status" value="1"/>
</dbReference>
<feature type="binding site" evidence="9">
    <location>
        <position position="146"/>
    </location>
    <ligand>
        <name>FMN</name>
        <dbReference type="ChEBI" id="CHEBI:58210"/>
    </ligand>
</feature>
<feature type="binding site" evidence="9">
    <location>
        <begin position="111"/>
        <end position="120"/>
    </location>
    <ligand>
        <name>FMN</name>
        <dbReference type="ChEBI" id="CHEBI:58210"/>
    </ligand>
</feature>
<dbReference type="InterPro" id="IPR039261">
    <property type="entry name" value="FNR_nucleotide-bd"/>
</dbReference>
<evidence type="ECO:0000256" key="4">
    <source>
        <dbReference type="ARBA" id="ARBA00022630"/>
    </source>
</evidence>
<dbReference type="SUPFAM" id="SSF52343">
    <property type="entry name" value="Ferredoxin reductase-like, C-terminal NADP-linked domain"/>
    <property type="match status" value="1"/>
</dbReference>
<dbReference type="Proteomes" id="UP000829685">
    <property type="component" value="Unassembled WGS sequence"/>
</dbReference>
<evidence type="ECO:0000256" key="1">
    <source>
        <dbReference type="ARBA" id="ARBA00001917"/>
    </source>
</evidence>
<evidence type="ECO:0000256" key="9">
    <source>
        <dbReference type="HAMAP-Rule" id="MF_03178"/>
    </source>
</evidence>
<evidence type="ECO:0000313" key="13">
    <source>
        <dbReference type="Proteomes" id="UP000829685"/>
    </source>
</evidence>
<keyword evidence="4 9" id="KW-0285">Flavoprotein</keyword>
<comment type="subunit">
    <text evidence="9">Interacts with DRE2; as part of the cytosolic iron-sulfur (Fe-S) protein assembly (CIA) machinery.</text>
</comment>
<comment type="caution">
    <text evidence="12">The sequence shown here is derived from an EMBL/GenBank/DDBJ whole genome shotgun (WGS) entry which is preliminary data.</text>
</comment>
<keyword evidence="3 9" id="KW-0963">Cytoplasm</keyword>
<dbReference type="AlphaFoldDB" id="A0A9P9WCZ2"/>
<dbReference type="Gene3D" id="2.40.30.10">
    <property type="entry name" value="Translation factors"/>
    <property type="match status" value="1"/>
</dbReference>
<dbReference type="Gene3D" id="1.20.990.10">
    <property type="entry name" value="NADPH-cytochrome p450 Reductase, Chain A, domain 3"/>
    <property type="match status" value="1"/>
</dbReference>
<dbReference type="PROSITE" id="PS50902">
    <property type="entry name" value="FLAVODOXIN_LIKE"/>
    <property type="match status" value="1"/>
</dbReference>
<feature type="domain" description="Flavodoxin-like" evidence="10">
    <location>
        <begin position="20"/>
        <end position="164"/>
    </location>
</feature>
<dbReference type="GO" id="GO:0010181">
    <property type="term" value="F:FMN binding"/>
    <property type="evidence" value="ECO:0007669"/>
    <property type="project" value="UniProtKB-UniRule"/>
</dbReference>
<comment type="subcellular location">
    <subcellularLocation>
        <location evidence="9">Cytoplasm</location>
    </subcellularLocation>
    <subcellularLocation>
        <location evidence="9">Mitochondrion</location>
    </subcellularLocation>
    <text evidence="9">Relocalizes to mitochondria after H(2)O(2) exposure.</text>
</comment>
<dbReference type="InterPro" id="IPR017927">
    <property type="entry name" value="FAD-bd_FR_type"/>
</dbReference>
<protein>
    <recommendedName>
        <fullName evidence="9">NADPH-dependent diflavin oxidoreductase 1</fullName>
        <ecNumber evidence="9">1.18.1.-</ecNumber>
    </recommendedName>
    <alternativeName>
        <fullName evidence="9">NADPH-dependent FMN and FAD-containing oxidoreductase</fullName>
    </alternativeName>
</protein>
<evidence type="ECO:0000256" key="3">
    <source>
        <dbReference type="ARBA" id="ARBA00022490"/>
    </source>
</evidence>
<dbReference type="PANTHER" id="PTHR19384:SF10">
    <property type="entry name" value="NADPH-DEPENDENT DIFLAVIN OXIDOREDUCTASE 1"/>
    <property type="match status" value="1"/>
</dbReference>
<dbReference type="EMBL" id="JAFIMR010000039">
    <property type="protein sequence ID" value="KAI1857719.1"/>
    <property type="molecule type" value="Genomic_DNA"/>
</dbReference>
<dbReference type="InterPro" id="IPR008254">
    <property type="entry name" value="Flavodoxin/NO_synth"/>
</dbReference>
<dbReference type="PRINTS" id="PR00369">
    <property type="entry name" value="FLAVODOXIN"/>
</dbReference>
<dbReference type="GO" id="GO:0005739">
    <property type="term" value="C:mitochondrion"/>
    <property type="evidence" value="ECO:0007669"/>
    <property type="project" value="UniProtKB-SubCell"/>
</dbReference>
<comment type="catalytic activity">
    <reaction evidence="9">
        <text>2 oxidized [2Fe-2S]-[protein] + NADPH = 2 reduced [2Fe-2S]-[protein] + NADP(+) + H(+)</text>
        <dbReference type="Rhea" id="RHEA:67716"/>
        <dbReference type="Rhea" id="RHEA-COMP:17327"/>
        <dbReference type="Rhea" id="RHEA-COMP:17328"/>
        <dbReference type="ChEBI" id="CHEBI:15378"/>
        <dbReference type="ChEBI" id="CHEBI:33737"/>
        <dbReference type="ChEBI" id="CHEBI:33738"/>
        <dbReference type="ChEBI" id="CHEBI:57783"/>
        <dbReference type="ChEBI" id="CHEBI:58349"/>
    </reaction>
</comment>
<keyword evidence="8 9" id="KW-0560">Oxidoreductase</keyword>
<dbReference type="EC" id="1.18.1.-" evidence="9"/>
<feature type="binding site" evidence="9">
    <location>
        <begin position="642"/>
        <end position="643"/>
    </location>
    <ligand>
        <name>NADP(+)</name>
        <dbReference type="ChEBI" id="CHEBI:58349"/>
    </ligand>
</feature>
<dbReference type="GO" id="GO:0016226">
    <property type="term" value="P:iron-sulfur cluster assembly"/>
    <property type="evidence" value="ECO:0007669"/>
    <property type="project" value="UniProtKB-UniRule"/>
</dbReference>
<name>A0A9P9WCZ2_9PEZI</name>
<dbReference type="InterPro" id="IPR017938">
    <property type="entry name" value="Riboflavin_synthase-like_b-brl"/>
</dbReference>
<evidence type="ECO:0000259" key="10">
    <source>
        <dbReference type="PROSITE" id="PS50902"/>
    </source>
</evidence>
<dbReference type="InterPro" id="IPR029039">
    <property type="entry name" value="Flavoprotein-like_sf"/>
</dbReference>
<dbReference type="Gene3D" id="3.40.50.360">
    <property type="match status" value="1"/>
</dbReference>
<dbReference type="Gene3D" id="3.40.50.80">
    <property type="entry name" value="Nucleotide-binding domain of ferredoxin-NADP reductase (FNR) module"/>
    <property type="match status" value="1"/>
</dbReference>
<accession>A0A9P9WCZ2</accession>
<evidence type="ECO:0000259" key="11">
    <source>
        <dbReference type="PROSITE" id="PS51384"/>
    </source>
</evidence>
<comment type="cofactor">
    <cofactor evidence="1 9">
        <name>FMN</name>
        <dbReference type="ChEBI" id="CHEBI:58210"/>
    </cofactor>
</comment>
<comment type="caution">
    <text evidence="9">Lacks conserved residue(s) required for the propagation of feature annotation.</text>
</comment>
<dbReference type="GO" id="GO:0016651">
    <property type="term" value="F:oxidoreductase activity, acting on NAD(P)H"/>
    <property type="evidence" value="ECO:0007669"/>
    <property type="project" value="UniProtKB-UniRule"/>
</dbReference>
<evidence type="ECO:0000256" key="7">
    <source>
        <dbReference type="ARBA" id="ARBA00022857"/>
    </source>
</evidence>
<dbReference type="PANTHER" id="PTHR19384">
    <property type="entry name" value="NITRIC OXIDE SYNTHASE-RELATED"/>
    <property type="match status" value="1"/>
</dbReference>
<dbReference type="HAMAP" id="MF_03178">
    <property type="entry name" value="NDOR1"/>
    <property type="match status" value="1"/>
</dbReference>
<sequence>MAEETPDNAGDVEAVNKRRVLILYGSETGNSLDSAVDLEDITERLHFKTDVLQMNDVGLRALTEYPLVIFVISTTGQGELPKNARIFWKRLLSRKLRPTIFNGVKFTTFGLGDSSYSKYNWAARKLHKRLEQLGAVEFYARGEADERHEDGIDGAFLPWSISLRSHLLSEFPLPEGLEPIPSDIQLPPKVLLELDSIMEKMGEDTKDKGEPILDSKAAWFSHVDAVDAAAHEQILREDRLSPTSQIPFARLSDRAAASIFRGIDYLDRLNTLKDDPVKYSLEESKSCVTQLPPEDLLPIPHSWTATVESNDRVTPENHWQDVRRIRMRVHEKFPGAGQSPESGSHKASNGKPLLGVSLYYDPGDAIKLYPKNFPEDVQALIDRMGWNDVADERFRHFTKRDDGIAIEHAPRDCHPLQNSTLRQLLTNNYDITAIPKRSFFSYVKFFTDDPMHKERLSEFADPRFTDEFYDYTTRPRRSILEILQEFSTVRIPYQYVASIFPIIRPREYSVASSAALPDDGENPNDVMVELLIAVVKYKTVLRKTRRGLCSRYIESLMPDSKIRIVHVEHSAGLQDKELVRRPFLGIGAGTGVAPLRAFFWDRSFTESHGPHVLIFGARNREADFFFKDEWESYDVKVLTAFSRDQREKVYVQDVIRREHRLVCALIQQHAIISVCGGAGKMPVAVREAILDAMVMGGLVKNEQEARNYIEYNNDYWEEVW</sequence>
<dbReference type="InterPro" id="IPR001709">
    <property type="entry name" value="Flavoprot_Pyr_Nucl_cyt_Rdtase"/>
</dbReference>
<dbReference type="InterPro" id="IPR028879">
    <property type="entry name" value="NDOR1"/>
</dbReference>
<dbReference type="SUPFAM" id="SSF63380">
    <property type="entry name" value="Riboflavin synthase domain-like"/>
    <property type="match status" value="1"/>
</dbReference>
<dbReference type="FunFam" id="3.40.50.360:FF:000034">
    <property type="entry name" value="NADPH-dependent diflavin oxidoreductase 1"/>
    <property type="match status" value="1"/>
</dbReference>